<name>A0AAD4DF46_9FUNG</name>
<dbReference type="InterPro" id="IPR011021">
    <property type="entry name" value="Arrestin-like_N"/>
</dbReference>
<sequence>MKKLFIDLDEDAIKATPFRPGDTFTGRVNFNISAGLKYTCIKVRFVGLVSTKVAKTIEEVYVLNQQTVLLGNPNNATTSVLDEGKHSWPFHFTVPLQHLPSSGKYRHGTVKYTLSAVVTYTTFLGGVQDFNKHKNIDLVDHVHDANYSNPVSIIGSSNTKMYTNNDRHLATASVSIARSAYRPGQLLTLAVDLAHPQKIRRDPGCWIQLIRKEYYSAKDQVREYSHVIAASAHAIKIDSGSNTGKILAEITLPADAIPTMDTTKIISIQYHILFLFDMRSQTGFFERKSKKSVNQKLRKKIVDSPGGFEVDLPIIMDIVSEGRPPLEMSLEYQASLTDRTTGRDSFYSNPYDSIVVATSQLAITPTPAPTAYTHDNFSPPIISPTSAL</sequence>
<reference evidence="3" key="1">
    <citation type="journal article" date="2020" name="Fungal Divers.">
        <title>Resolving the Mortierellaceae phylogeny through synthesis of multi-gene phylogenetics and phylogenomics.</title>
        <authorList>
            <person name="Vandepol N."/>
            <person name="Liber J."/>
            <person name="Desiro A."/>
            <person name="Na H."/>
            <person name="Kennedy M."/>
            <person name="Barry K."/>
            <person name="Grigoriev I.V."/>
            <person name="Miller A.N."/>
            <person name="O'Donnell K."/>
            <person name="Stajich J.E."/>
            <person name="Bonito G."/>
        </authorList>
    </citation>
    <scope>NUCLEOTIDE SEQUENCE</scope>
    <source>
        <strain evidence="3">NRRL 28262</strain>
    </source>
</reference>
<dbReference type="AlphaFoldDB" id="A0AAD4DF46"/>
<dbReference type="InterPro" id="IPR011022">
    <property type="entry name" value="Arrestin_C-like"/>
</dbReference>
<accession>A0AAD4DF46</accession>
<dbReference type="EMBL" id="JAAAIL010000400">
    <property type="protein sequence ID" value="KAG0276130.1"/>
    <property type="molecule type" value="Genomic_DNA"/>
</dbReference>
<organism evidence="3 4">
    <name type="scientific">Linnemannia exigua</name>
    <dbReference type="NCBI Taxonomy" id="604196"/>
    <lineage>
        <taxon>Eukaryota</taxon>
        <taxon>Fungi</taxon>
        <taxon>Fungi incertae sedis</taxon>
        <taxon>Mucoromycota</taxon>
        <taxon>Mortierellomycotina</taxon>
        <taxon>Mortierellomycetes</taxon>
        <taxon>Mortierellales</taxon>
        <taxon>Mortierellaceae</taxon>
        <taxon>Linnemannia</taxon>
    </lineage>
</organism>
<dbReference type="Proteomes" id="UP001194580">
    <property type="component" value="Unassembled WGS sequence"/>
</dbReference>
<proteinExistence type="predicted"/>
<evidence type="ECO:0000313" key="4">
    <source>
        <dbReference type="Proteomes" id="UP001194580"/>
    </source>
</evidence>
<evidence type="ECO:0000259" key="1">
    <source>
        <dbReference type="Pfam" id="PF00339"/>
    </source>
</evidence>
<dbReference type="Gene3D" id="2.60.40.640">
    <property type="match status" value="2"/>
</dbReference>
<dbReference type="PANTHER" id="PTHR11188">
    <property type="entry name" value="ARRESTIN DOMAIN CONTAINING PROTEIN"/>
    <property type="match status" value="1"/>
</dbReference>
<gene>
    <name evidence="3" type="primary">ARRDC2_1</name>
    <name evidence="3" type="ORF">BGZ95_007968</name>
</gene>
<dbReference type="Pfam" id="PF02752">
    <property type="entry name" value="Arrestin_C"/>
    <property type="match status" value="1"/>
</dbReference>
<dbReference type="GO" id="GO:0015031">
    <property type="term" value="P:protein transport"/>
    <property type="evidence" value="ECO:0007669"/>
    <property type="project" value="TreeGrafter"/>
</dbReference>
<keyword evidence="4" id="KW-1185">Reference proteome</keyword>
<dbReference type="InterPro" id="IPR014756">
    <property type="entry name" value="Ig_E-set"/>
</dbReference>
<evidence type="ECO:0000313" key="3">
    <source>
        <dbReference type="EMBL" id="KAG0276130.1"/>
    </source>
</evidence>
<protein>
    <submittedName>
        <fullName evidence="3">Arrestin domain-containing protein 2</fullName>
    </submittedName>
</protein>
<dbReference type="InterPro" id="IPR014752">
    <property type="entry name" value="Arrestin-like_C"/>
</dbReference>
<dbReference type="PANTHER" id="PTHR11188:SF17">
    <property type="entry name" value="FI21816P1"/>
    <property type="match status" value="1"/>
</dbReference>
<dbReference type="Pfam" id="PF00339">
    <property type="entry name" value="Arrestin_N"/>
    <property type="match status" value="1"/>
</dbReference>
<feature type="domain" description="Arrestin-like N-terminal" evidence="1">
    <location>
        <begin position="15"/>
        <end position="132"/>
    </location>
</feature>
<dbReference type="InterPro" id="IPR050357">
    <property type="entry name" value="Arrestin_domain-protein"/>
</dbReference>
<dbReference type="SUPFAM" id="SSF81296">
    <property type="entry name" value="E set domains"/>
    <property type="match status" value="1"/>
</dbReference>
<feature type="domain" description="Arrestin C-terminal-like" evidence="2">
    <location>
        <begin position="171"/>
        <end position="279"/>
    </location>
</feature>
<comment type="caution">
    <text evidence="3">The sequence shown here is derived from an EMBL/GenBank/DDBJ whole genome shotgun (WGS) entry which is preliminary data.</text>
</comment>
<evidence type="ECO:0000259" key="2">
    <source>
        <dbReference type="Pfam" id="PF02752"/>
    </source>
</evidence>
<dbReference type="GO" id="GO:0005737">
    <property type="term" value="C:cytoplasm"/>
    <property type="evidence" value="ECO:0007669"/>
    <property type="project" value="TreeGrafter"/>
</dbReference>